<comment type="similarity">
    <text evidence="2 7">Belongs to the metallophosphoesterase superfamily. Purple acid phosphatase family.</text>
</comment>
<feature type="domain" description="Purple acid phosphatase Fn3-like" evidence="11">
    <location>
        <begin position="42"/>
        <end position="160"/>
    </location>
</feature>
<evidence type="ECO:0000259" key="11">
    <source>
        <dbReference type="Pfam" id="PF17808"/>
    </source>
</evidence>
<evidence type="ECO:0000256" key="6">
    <source>
        <dbReference type="ARBA" id="ARBA00023180"/>
    </source>
</evidence>
<evidence type="ECO:0000259" key="8">
    <source>
        <dbReference type="Pfam" id="PF00149"/>
    </source>
</evidence>
<proteinExistence type="inferred from homology"/>
<evidence type="ECO:0000256" key="2">
    <source>
        <dbReference type="ARBA" id="ARBA00008723"/>
    </source>
</evidence>
<sequence length="614" mass="69699">MKIIFFIVVNFCSLVLLSQQHSLPSRLPIDRAVINIDNSSSVRASPDVLGKEKEHAGNVLVQFQRASGASDQDWIGVFSPPVFNSSVCVVKTRIPAWGPYICSAPIKFQYANQSQDYVSSGSGQLTFRLINQRANFSFGLFSGFAEQPVLIAVSNVVTFDDLKMPLYPRLAQGRAWNEMTVTWTSNYLPSEAAPFITWQVYDDKYSFVAHPATTLSVSRGDMCGAPASTIGWRDPGQIHTGIMTDLWPTTRYSFQVGHRLQDASFVMSPKMYFHSPPFPGQESLQRVVIFGDMGTVQRDGSRTYFDFEPGSLNTTDALNNEINDIDIVFHIGDISYATGYLSEWDQFTEQIENLSSKVPYMTVSGNHERDWPNTGSFYNSTDSGGECGVVSSTVFNMPVQNRDKFWYKTDYGLFRFCIADSEHDWRDGTEQYEFLENCFRSADRQKQPWLVFISHRVLGYSSCYAPENTTGEPFGRDSLEKLWQKHKVDLAFYGHIHNYERTYPLYNQVLASDEKDFYSGTFNGTIHVVAGGGGFWLSQFPESKPSWSLNQDCDFGYTKLTSFNRSSLLFEYKKSRDGEVYDQFWIHREYKDVLGCDSLNMFCPLVTSAENYPA</sequence>
<feature type="chain" id="PRO_5005127375" description="Purple acid phosphatase" evidence="7">
    <location>
        <begin position="21"/>
        <end position="614"/>
    </location>
</feature>
<dbReference type="Gene3D" id="2.60.40.380">
    <property type="entry name" value="Purple acid phosphatase-like, N-terminal"/>
    <property type="match status" value="1"/>
</dbReference>
<keyword evidence="5 7" id="KW-0732">Signal</keyword>
<keyword evidence="4" id="KW-0964">Secreted</keyword>
<keyword evidence="7" id="KW-0378">Hydrolase</keyword>
<dbReference type="EMBL" id="GL377663">
    <property type="protein sequence ID" value="EFJ09459.1"/>
    <property type="molecule type" value="Genomic_DNA"/>
</dbReference>
<evidence type="ECO:0000256" key="7">
    <source>
        <dbReference type="RuleBase" id="RU361203"/>
    </source>
</evidence>
<comment type="subcellular location">
    <subcellularLocation>
        <location evidence="1">Secreted</location>
    </subcellularLocation>
</comment>
<accession>D8T1V8</accession>
<evidence type="ECO:0000313" key="13">
    <source>
        <dbReference type="Proteomes" id="UP000001514"/>
    </source>
</evidence>
<dbReference type="HOGENOM" id="CLU_013387_4_1_1"/>
<dbReference type="SUPFAM" id="SSF49363">
    <property type="entry name" value="Purple acid phosphatase, N-terminal domain"/>
    <property type="match status" value="1"/>
</dbReference>
<dbReference type="PANTHER" id="PTHR45778">
    <property type="entry name" value="PURPLE ACID PHOSPHATASE-RELATED"/>
    <property type="match status" value="1"/>
</dbReference>
<keyword evidence="13" id="KW-1185">Reference proteome</keyword>
<evidence type="ECO:0000256" key="3">
    <source>
        <dbReference type="ARBA" id="ARBA00011738"/>
    </source>
</evidence>
<dbReference type="AlphaFoldDB" id="D8T1V8"/>
<dbReference type="SUPFAM" id="SSF56300">
    <property type="entry name" value="Metallo-dependent phosphatases"/>
    <property type="match status" value="1"/>
</dbReference>
<keyword evidence="6" id="KW-0325">Glycoprotein</keyword>
<dbReference type="InterPro" id="IPR029052">
    <property type="entry name" value="Metallo-depent_PP-like"/>
</dbReference>
<evidence type="ECO:0000256" key="5">
    <source>
        <dbReference type="ARBA" id="ARBA00022729"/>
    </source>
</evidence>
<dbReference type="InterPro" id="IPR004843">
    <property type="entry name" value="Calcineurin-like_PHP"/>
</dbReference>
<dbReference type="InterPro" id="IPR015914">
    <property type="entry name" value="PAPs_N"/>
</dbReference>
<evidence type="ECO:0000256" key="4">
    <source>
        <dbReference type="ARBA" id="ARBA00022525"/>
    </source>
</evidence>
<comment type="subunit">
    <text evidence="3">Homodimer.</text>
</comment>
<dbReference type="GO" id="GO:0046872">
    <property type="term" value="F:metal ion binding"/>
    <property type="evidence" value="ECO:0007669"/>
    <property type="project" value="InterPro"/>
</dbReference>
<name>D8T1V8_SELML</name>
<dbReference type="KEGG" id="smo:SELMODRAFT_130055"/>
<dbReference type="PANTHER" id="PTHR45778:SF6">
    <property type="entry name" value="INACTIVE PURPLE ACID PHOSPHATASE 24-RELATED"/>
    <property type="match status" value="1"/>
</dbReference>
<dbReference type="InterPro" id="IPR008963">
    <property type="entry name" value="Purple_acid_Pase-like_N"/>
</dbReference>
<dbReference type="Pfam" id="PF16656">
    <property type="entry name" value="Pur_ac_phosph_N"/>
    <property type="match status" value="1"/>
</dbReference>
<dbReference type="eggNOG" id="KOG1378">
    <property type="taxonomic scope" value="Eukaryota"/>
</dbReference>
<feature type="domain" description="Calcineurin-like phosphoesterase" evidence="8">
    <location>
        <begin position="286"/>
        <end position="499"/>
    </location>
</feature>
<dbReference type="Pfam" id="PF00149">
    <property type="entry name" value="Metallophos"/>
    <property type="match status" value="1"/>
</dbReference>
<dbReference type="InterPro" id="IPR041792">
    <property type="entry name" value="MPP_PAP"/>
</dbReference>
<dbReference type="Proteomes" id="UP000001514">
    <property type="component" value="Unassembled WGS sequence"/>
</dbReference>
<dbReference type="GO" id="GO:0005576">
    <property type="term" value="C:extracellular region"/>
    <property type="evidence" value="ECO:0007669"/>
    <property type="project" value="UniProtKB-SubCell"/>
</dbReference>
<dbReference type="OMA" id="SRIAIHH"/>
<dbReference type="Pfam" id="PF17808">
    <property type="entry name" value="fn3_PAP"/>
    <property type="match status" value="1"/>
</dbReference>
<protein>
    <recommendedName>
        <fullName evidence="7">Purple acid phosphatase</fullName>
        <ecNumber evidence="7">3.1.3.2</ecNumber>
    </recommendedName>
</protein>
<dbReference type="InterPro" id="IPR040974">
    <property type="entry name" value="Fn3_PAP"/>
</dbReference>
<dbReference type="CDD" id="cd00839">
    <property type="entry name" value="MPP_PAPs"/>
    <property type="match status" value="1"/>
</dbReference>
<feature type="domain" description="Purple acid phosphatase C-terminal" evidence="9">
    <location>
        <begin position="524"/>
        <end position="583"/>
    </location>
</feature>
<dbReference type="InParanoid" id="D8T1V8"/>
<evidence type="ECO:0000256" key="1">
    <source>
        <dbReference type="ARBA" id="ARBA00004613"/>
    </source>
</evidence>
<organism evidence="13">
    <name type="scientific">Selaginella moellendorffii</name>
    <name type="common">Spikemoss</name>
    <dbReference type="NCBI Taxonomy" id="88036"/>
    <lineage>
        <taxon>Eukaryota</taxon>
        <taxon>Viridiplantae</taxon>
        <taxon>Streptophyta</taxon>
        <taxon>Embryophyta</taxon>
        <taxon>Tracheophyta</taxon>
        <taxon>Lycopodiopsida</taxon>
        <taxon>Selaginellales</taxon>
        <taxon>Selaginellaceae</taxon>
        <taxon>Selaginella</taxon>
    </lineage>
</organism>
<dbReference type="InterPro" id="IPR025733">
    <property type="entry name" value="PAPs_C"/>
</dbReference>
<evidence type="ECO:0000259" key="10">
    <source>
        <dbReference type="Pfam" id="PF16656"/>
    </source>
</evidence>
<dbReference type="Gramene" id="EFJ09459">
    <property type="protein sequence ID" value="EFJ09459"/>
    <property type="gene ID" value="SELMODRAFT_130055"/>
</dbReference>
<dbReference type="Pfam" id="PF14008">
    <property type="entry name" value="Metallophos_C"/>
    <property type="match status" value="1"/>
</dbReference>
<evidence type="ECO:0000259" key="9">
    <source>
        <dbReference type="Pfam" id="PF14008"/>
    </source>
</evidence>
<evidence type="ECO:0000313" key="12">
    <source>
        <dbReference type="EMBL" id="EFJ09459.1"/>
    </source>
</evidence>
<dbReference type="EC" id="3.1.3.2" evidence="7"/>
<reference evidence="12 13" key="1">
    <citation type="journal article" date="2011" name="Science">
        <title>The Selaginella genome identifies genetic changes associated with the evolution of vascular plants.</title>
        <authorList>
            <person name="Banks J.A."/>
            <person name="Nishiyama T."/>
            <person name="Hasebe M."/>
            <person name="Bowman J.L."/>
            <person name="Gribskov M."/>
            <person name="dePamphilis C."/>
            <person name="Albert V.A."/>
            <person name="Aono N."/>
            <person name="Aoyama T."/>
            <person name="Ambrose B.A."/>
            <person name="Ashton N.W."/>
            <person name="Axtell M.J."/>
            <person name="Barker E."/>
            <person name="Barker M.S."/>
            <person name="Bennetzen J.L."/>
            <person name="Bonawitz N.D."/>
            <person name="Chapple C."/>
            <person name="Cheng C."/>
            <person name="Correa L.G."/>
            <person name="Dacre M."/>
            <person name="DeBarry J."/>
            <person name="Dreyer I."/>
            <person name="Elias M."/>
            <person name="Engstrom E.M."/>
            <person name="Estelle M."/>
            <person name="Feng L."/>
            <person name="Finet C."/>
            <person name="Floyd S.K."/>
            <person name="Frommer W.B."/>
            <person name="Fujita T."/>
            <person name="Gramzow L."/>
            <person name="Gutensohn M."/>
            <person name="Harholt J."/>
            <person name="Hattori M."/>
            <person name="Heyl A."/>
            <person name="Hirai T."/>
            <person name="Hiwatashi Y."/>
            <person name="Ishikawa M."/>
            <person name="Iwata M."/>
            <person name="Karol K.G."/>
            <person name="Koehler B."/>
            <person name="Kolukisaoglu U."/>
            <person name="Kubo M."/>
            <person name="Kurata T."/>
            <person name="Lalonde S."/>
            <person name="Li K."/>
            <person name="Li Y."/>
            <person name="Litt A."/>
            <person name="Lyons E."/>
            <person name="Manning G."/>
            <person name="Maruyama T."/>
            <person name="Michael T.P."/>
            <person name="Mikami K."/>
            <person name="Miyazaki S."/>
            <person name="Morinaga S."/>
            <person name="Murata T."/>
            <person name="Mueller-Roeber B."/>
            <person name="Nelson D.R."/>
            <person name="Obara M."/>
            <person name="Oguri Y."/>
            <person name="Olmstead R.G."/>
            <person name="Onodera N."/>
            <person name="Petersen B.L."/>
            <person name="Pils B."/>
            <person name="Prigge M."/>
            <person name="Rensing S.A."/>
            <person name="Riano-Pachon D.M."/>
            <person name="Roberts A.W."/>
            <person name="Sato Y."/>
            <person name="Scheller H.V."/>
            <person name="Schulz B."/>
            <person name="Schulz C."/>
            <person name="Shakirov E.V."/>
            <person name="Shibagaki N."/>
            <person name="Shinohara N."/>
            <person name="Shippen D.E."/>
            <person name="Soerensen I."/>
            <person name="Sotooka R."/>
            <person name="Sugimoto N."/>
            <person name="Sugita M."/>
            <person name="Sumikawa N."/>
            <person name="Tanurdzic M."/>
            <person name="Theissen G."/>
            <person name="Ulvskov P."/>
            <person name="Wakazuki S."/>
            <person name="Weng J.K."/>
            <person name="Willats W.W."/>
            <person name="Wipf D."/>
            <person name="Wolf P.G."/>
            <person name="Yang L."/>
            <person name="Zimmer A.D."/>
            <person name="Zhu Q."/>
            <person name="Mitros T."/>
            <person name="Hellsten U."/>
            <person name="Loque D."/>
            <person name="Otillar R."/>
            <person name="Salamov A."/>
            <person name="Schmutz J."/>
            <person name="Shapiro H."/>
            <person name="Lindquist E."/>
            <person name="Lucas S."/>
            <person name="Rokhsar D."/>
            <person name="Grigoriev I.V."/>
        </authorList>
    </citation>
    <scope>NUCLEOTIDE SEQUENCE [LARGE SCALE GENOMIC DNA]</scope>
</reference>
<comment type="catalytic activity">
    <reaction evidence="7">
        <text>a phosphate monoester + H2O = an alcohol + phosphate</text>
        <dbReference type="Rhea" id="RHEA:15017"/>
        <dbReference type="ChEBI" id="CHEBI:15377"/>
        <dbReference type="ChEBI" id="CHEBI:30879"/>
        <dbReference type="ChEBI" id="CHEBI:43474"/>
        <dbReference type="ChEBI" id="CHEBI:67140"/>
        <dbReference type="EC" id="3.1.3.2"/>
    </reaction>
</comment>
<feature type="signal peptide" evidence="7">
    <location>
        <begin position="1"/>
        <end position="20"/>
    </location>
</feature>
<dbReference type="GO" id="GO:0003993">
    <property type="term" value="F:acid phosphatase activity"/>
    <property type="evidence" value="ECO:0007669"/>
    <property type="project" value="UniProtKB-EC"/>
</dbReference>
<dbReference type="Gene3D" id="3.60.21.10">
    <property type="match status" value="1"/>
</dbReference>
<feature type="domain" description="Purple acid phosphatase N-terminal" evidence="10">
    <location>
        <begin position="169"/>
        <end position="273"/>
    </location>
</feature>
<gene>
    <name evidence="12" type="ORF">SELMODRAFT_130055</name>
</gene>